<dbReference type="InterPro" id="IPR029033">
    <property type="entry name" value="His_PPase_superfam"/>
</dbReference>
<dbReference type="Gene3D" id="3.40.50.1240">
    <property type="entry name" value="Phosphoglycerate mutase-like"/>
    <property type="match status" value="1"/>
</dbReference>
<dbReference type="PANTHER" id="PTHR48100:SF15">
    <property type="entry name" value="SEDOHEPTULOSE 1,7-BISPHOSPHATASE"/>
    <property type="match status" value="1"/>
</dbReference>
<dbReference type="AlphaFoldDB" id="A0A292PP54"/>
<reference evidence="2" key="1">
    <citation type="submission" date="2015-10" db="EMBL/GenBank/DDBJ databases">
        <authorList>
            <person name="Regsiter A."/>
            <person name="william w."/>
        </authorList>
    </citation>
    <scope>NUCLEOTIDE SEQUENCE</scope>
    <source>
        <strain evidence="2">Montdore</strain>
    </source>
</reference>
<feature type="region of interest" description="Disordered" evidence="1">
    <location>
        <begin position="249"/>
        <end position="268"/>
    </location>
</feature>
<protein>
    <submittedName>
        <fullName evidence="2">Uncharacterized protein</fullName>
    </submittedName>
</protein>
<dbReference type="Pfam" id="PF00300">
    <property type="entry name" value="His_Phos_1"/>
    <property type="match status" value="1"/>
</dbReference>
<dbReference type="GO" id="GO:0050278">
    <property type="term" value="F:sedoheptulose-bisphosphatase activity"/>
    <property type="evidence" value="ECO:0007669"/>
    <property type="project" value="TreeGrafter"/>
</dbReference>
<name>A0A292PP54_9PEZI</name>
<dbReference type="InterPro" id="IPR050275">
    <property type="entry name" value="PGM_Phosphatase"/>
</dbReference>
<dbReference type="Proteomes" id="UP001412239">
    <property type="component" value="Unassembled WGS sequence"/>
</dbReference>
<evidence type="ECO:0000256" key="1">
    <source>
        <dbReference type="SAM" id="MobiDB-lite"/>
    </source>
</evidence>
<evidence type="ECO:0000313" key="3">
    <source>
        <dbReference type="Proteomes" id="UP001412239"/>
    </source>
</evidence>
<dbReference type="SUPFAM" id="SSF53254">
    <property type="entry name" value="Phosphoglycerate mutase-like"/>
    <property type="match status" value="1"/>
</dbReference>
<organism evidence="2 3">
    <name type="scientific">Tuber aestivum</name>
    <name type="common">summer truffle</name>
    <dbReference type="NCBI Taxonomy" id="59557"/>
    <lineage>
        <taxon>Eukaryota</taxon>
        <taxon>Fungi</taxon>
        <taxon>Dikarya</taxon>
        <taxon>Ascomycota</taxon>
        <taxon>Pezizomycotina</taxon>
        <taxon>Pezizomycetes</taxon>
        <taxon>Pezizales</taxon>
        <taxon>Tuberaceae</taxon>
        <taxon>Tuber</taxon>
    </lineage>
</organism>
<dbReference type="SMART" id="SM00855">
    <property type="entry name" value="PGAM"/>
    <property type="match status" value="1"/>
</dbReference>
<dbReference type="PANTHER" id="PTHR48100">
    <property type="entry name" value="BROAD-SPECIFICITY PHOSPHATASE YOR283W-RELATED"/>
    <property type="match status" value="1"/>
</dbReference>
<dbReference type="InterPro" id="IPR013078">
    <property type="entry name" value="His_Pase_superF_clade-1"/>
</dbReference>
<accession>A0A292PP54</accession>
<evidence type="ECO:0000313" key="2">
    <source>
        <dbReference type="EMBL" id="CUS09432.1"/>
    </source>
</evidence>
<sequence length="268" mass="29653">MSKRTPRVPRVDTIGRNVHRSLNGRHTSTTDLPLTPAGEMRIKATGEALIGEKGLICPSLLAYVNGRYEYIAVLTSGSYVSPRLRAKRTLELLGLYEKCPHLHERSAETDQLVEWNYGDYEGLTSPEIREHRRANGALADRPWDIWRDGCVGGESPEDVERRCDALIKTIREQWHGPAVRDGNTPGDVVCVAHGHLLRAFAMRWVGKSISSNTVPLILEAGGVGILSYEHHSIDEPAILLGGSFVVKAESPKDSESPETERQTKVAIM</sequence>
<dbReference type="GO" id="GO:0046390">
    <property type="term" value="P:ribose phosphate biosynthetic process"/>
    <property type="evidence" value="ECO:0007669"/>
    <property type="project" value="TreeGrafter"/>
</dbReference>
<dbReference type="EMBL" id="LN891082">
    <property type="protein sequence ID" value="CUS09432.1"/>
    <property type="molecule type" value="Genomic_DNA"/>
</dbReference>
<keyword evidence="3" id="KW-1185">Reference proteome</keyword>
<proteinExistence type="predicted"/>
<dbReference type="CDD" id="cd07067">
    <property type="entry name" value="HP_PGM_like"/>
    <property type="match status" value="1"/>
</dbReference>
<gene>
    <name evidence="2" type="ORF">GSTUAT00006464001</name>
</gene>